<keyword evidence="8" id="KW-1185">Reference proteome</keyword>
<name>A0ABV1RFS6_9ALTE</name>
<reference evidence="7 8" key="1">
    <citation type="submission" date="2024-06" db="EMBL/GenBank/DDBJ databases">
        <authorList>
            <person name="Chen R.Y."/>
        </authorList>
    </citation>
    <scope>NUCLEOTIDE SEQUENCE [LARGE SCALE GENOMIC DNA]</scope>
    <source>
        <strain evidence="7 8">D2</strain>
    </source>
</reference>
<evidence type="ECO:0000313" key="7">
    <source>
        <dbReference type="EMBL" id="MER2491770.1"/>
    </source>
</evidence>
<keyword evidence="3" id="KW-0238">DNA-binding</keyword>
<evidence type="ECO:0000259" key="6">
    <source>
        <dbReference type="PROSITE" id="PS50887"/>
    </source>
</evidence>
<comment type="caution">
    <text evidence="7">The sequence shown here is derived from an EMBL/GenBank/DDBJ whole genome shotgun (WGS) entry which is preliminary data.</text>
</comment>
<dbReference type="RefSeq" id="WP_350401354.1">
    <property type="nucleotide sequence ID" value="NZ_JBELOE010000150.1"/>
</dbReference>
<evidence type="ECO:0000256" key="3">
    <source>
        <dbReference type="ARBA" id="ARBA00023125"/>
    </source>
</evidence>
<dbReference type="EMBL" id="JBELOE010000150">
    <property type="protein sequence ID" value="MER2491770.1"/>
    <property type="molecule type" value="Genomic_DNA"/>
</dbReference>
<evidence type="ECO:0000256" key="1">
    <source>
        <dbReference type="ARBA" id="ARBA00012528"/>
    </source>
</evidence>
<dbReference type="Gene3D" id="3.30.70.270">
    <property type="match status" value="1"/>
</dbReference>
<dbReference type="SUPFAM" id="SSF55073">
    <property type="entry name" value="Nucleotide cyclase"/>
    <property type="match status" value="1"/>
</dbReference>
<accession>A0ABV1RFS6</accession>
<dbReference type="SUPFAM" id="SSF53822">
    <property type="entry name" value="Periplasmic binding protein-like I"/>
    <property type="match status" value="1"/>
</dbReference>
<dbReference type="InterPro" id="IPR000160">
    <property type="entry name" value="GGDEF_dom"/>
</dbReference>
<dbReference type="InterPro" id="IPR046335">
    <property type="entry name" value="LacI/GalR-like_sensor"/>
</dbReference>
<comment type="catalytic activity">
    <reaction evidence="5">
        <text>2 GTP = 3',3'-c-di-GMP + 2 diphosphate</text>
        <dbReference type="Rhea" id="RHEA:24898"/>
        <dbReference type="ChEBI" id="CHEBI:33019"/>
        <dbReference type="ChEBI" id="CHEBI:37565"/>
        <dbReference type="ChEBI" id="CHEBI:58805"/>
        <dbReference type="EC" id="2.7.7.65"/>
    </reaction>
</comment>
<dbReference type="Proteomes" id="UP001467690">
    <property type="component" value="Unassembled WGS sequence"/>
</dbReference>
<keyword evidence="2" id="KW-0805">Transcription regulation</keyword>
<dbReference type="EC" id="2.7.7.65" evidence="1"/>
<gene>
    <name evidence="7" type="ORF">ABS311_07725</name>
</gene>
<dbReference type="InterPro" id="IPR028082">
    <property type="entry name" value="Peripla_BP_I"/>
</dbReference>
<dbReference type="InterPro" id="IPR050469">
    <property type="entry name" value="Diguanylate_Cyclase"/>
</dbReference>
<keyword evidence="4" id="KW-0804">Transcription</keyword>
<evidence type="ECO:0000256" key="5">
    <source>
        <dbReference type="ARBA" id="ARBA00034247"/>
    </source>
</evidence>
<dbReference type="Pfam" id="PF00990">
    <property type="entry name" value="GGDEF"/>
    <property type="match status" value="1"/>
</dbReference>
<evidence type="ECO:0000256" key="2">
    <source>
        <dbReference type="ARBA" id="ARBA00023015"/>
    </source>
</evidence>
<dbReference type="Gene3D" id="3.40.50.2300">
    <property type="match status" value="2"/>
</dbReference>
<dbReference type="PROSITE" id="PS50887">
    <property type="entry name" value="GGDEF"/>
    <property type="match status" value="1"/>
</dbReference>
<proteinExistence type="predicted"/>
<sequence length="628" mass="71155">MTYKKRLALISSELTRNNNGRIFRSLQKLANQKGVALIVYEGRTLGAKQYAQAQRNFVYQFPQKGMIDFLVATSAAVPRAYPRDKFEALFLDKLDCPTVVYYNERPGCHSVQIDSASASAEMVKHLIEKHQYSRFAVLKGPETEPEAQKRAAATLNTLAAYGLAKNTLVEQADWSADGAIRFIKKVIVESRNIEAIIFPNDETAIAALDYINHFAQDKIGKYAVVGFDNALNARLINPQLTTAEHPHEAMAEYVVDTLLNNAAMPKFKLFPAPIKYRQSCGCNNQFQPAGTDNRLFTQEFNIYENVQAFDYQDYFVKLTTALVNRGIRGCFISLYQNEPFQLQEDTQLPQNAKLVYAFDAGKRVALEEGNIFPTRDLIPKTLFKLDDYACLVVNNLYFADRHFGFVVFDLSVGRVQDAQDICANIASTLNTVQIFNNFENAVDRNQHLLKRLTERNEQLSHYNQTLKELSNLDEMTGLLNRRGLHESFNNLQKESGSNEFTIFYADLDDLKQINDKLSHAKGDEAICLAAECLTSLFRKSDVIARVGGDEFIVCTAMNQTQAKQVANRLESRLFKINQQEKLDFKLGISIGFYTFKQHKLVNIEHAITEADKALYLEKRAKKSLPPTD</sequence>
<organism evidence="7 8">
    <name type="scientific">Catenovulum sediminis</name>
    <dbReference type="NCBI Taxonomy" id="1740262"/>
    <lineage>
        <taxon>Bacteria</taxon>
        <taxon>Pseudomonadati</taxon>
        <taxon>Pseudomonadota</taxon>
        <taxon>Gammaproteobacteria</taxon>
        <taxon>Alteromonadales</taxon>
        <taxon>Alteromonadaceae</taxon>
        <taxon>Catenovulum</taxon>
    </lineage>
</organism>
<dbReference type="PANTHER" id="PTHR45138">
    <property type="entry name" value="REGULATORY COMPONENTS OF SENSORY TRANSDUCTION SYSTEM"/>
    <property type="match status" value="1"/>
</dbReference>
<evidence type="ECO:0000313" key="8">
    <source>
        <dbReference type="Proteomes" id="UP001467690"/>
    </source>
</evidence>
<dbReference type="InterPro" id="IPR043128">
    <property type="entry name" value="Rev_trsase/Diguanyl_cyclase"/>
</dbReference>
<dbReference type="Pfam" id="PF13377">
    <property type="entry name" value="Peripla_BP_3"/>
    <property type="match status" value="1"/>
</dbReference>
<dbReference type="InterPro" id="IPR029787">
    <property type="entry name" value="Nucleotide_cyclase"/>
</dbReference>
<dbReference type="PANTHER" id="PTHR45138:SF9">
    <property type="entry name" value="DIGUANYLATE CYCLASE DGCM-RELATED"/>
    <property type="match status" value="1"/>
</dbReference>
<protein>
    <recommendedName>
        <fullName evidence="1">diguanylate cyclase</fullName>
        <ecNumber evidence="1">2.7.7.65</ecNumber>
    </recommendedName>
</protein>
<dbReference type="CDD" id="cd01949">
    <property type="entry name" value="GGDEF"/>
    <property type="match status" value="1"/>
</dbReference>
<evidence type="ECO:0000256" key="4">
    <source>
        <dbReference type="ARBA" id="ARBA00023163"/>
    </source>
</evidence>
<feature type="domain" description="GGDEF" evidence="6">
    <location>
        <begin position="498"/>
        <end position="628"/>
    </location>
</feature>
<dbReference type="CDD" id="cd06267">
    <property type="entry name" value="PBP1_LacI_sugar_binding-like"/>
    <property type="match status" value="1"/>
</dbReference>
<dbReference type="SMART" id="SM00267">
    <property type="entry name" value="GGDEF"/>
    <property type="match status" value="1"/>
</dbReference>
<dbReference type="NCBIfam" id="TIGR00254">
    <property type="entry name" value="GGDEF"/>
    <property type="match status" value="1"/>
</dbReference>